<evidence type="ECO:0000313" key="3">
    <source>
        <dbReference type="Proteomes" id="UP001162131"/>
    </source>
</evidence>
<dbReference type="Proteomes" id="UP001162131">
    <property type="component" value="Unassembled WGS sequence"/>
</dbReference>
<organism evidence="2 3">
    <name type="scientific">Blepharisma stoltei</name>
    <dbReference type="NCBI Taxonomy" id="1481888"/>
    <lineage>
        <taxon>Eukaryota</taxon>
        <taxon>Sar</taxon>
        <taxon>Alveolata</taxon>
        <taxon>Ciliophora</taxon>
        <taxon>Postciliodesmatophora</taxon>
        <taxon>Heterotrichea</taxon>
        <taxon>Heterotrichida</taxon>
        <taxon>Blepharismidae</taxon>
        <taxon>Blepharisma</taxon>
    </lineage>
</organism>
<gene>
    <name evidence="2" type="ORF">BSTOLATCC_MIC25066</name>
</gene>
<feature type="coiled-coil region" evidence="1">
    <location>
        <begin position="351"/>
        <end position="378"/>
    </location>
</feature>
<evidence type="ECO:0000313" key="2">
    <source>
        <dbReference type="EMBL" id="CAG9319821.1"/>
    </source>
</evidence>
<keyword evidence="1" id="KW-0175">Coiled coil</keyword>
<reference evidence="2" key="1">
    <citation type="submission" date="2021-09" db="EMBL/GenBank/DDBJ databases">
        <authorList>
            <consortium name="AG Swart"/>
            <person name="Singh M."/>
            <person name="Singh A."/>
            <person name="Seah K."/>
            <person name="Emmerich C."/>
        </authorList>
    </citation>
    <scope>NUCLEOTIDE SEQUENCE</scope>
    <source>
        <strain evidence="2">ATCC30299</strain>
    </source>
</reference>
<sequence>MGCSASNTLGLPHLKIDEVKISQWEKQLNFNECQAETMIECIESNQETEDYITIKSFWEILYFFKFPSSSFPLNTGRASSMYKTIKQDDKIDARKLKALIILLTKDQLKTKALLFHDVINNKVIELKGEQVETFLEIISTIAINLVWMALGKKPDQISMEKLSEIEKKLVDAQKDFIFATKNLLLLQKDVISKRAFITRLLKYPLLFTPAGIRTMINQRYKENVFLYSSPVQQIHHKNTADTVFHDWEKFPDSINIERHDVENSYSKLNVAHTDSVRFTDSLCLDDSRFEKSFENLNSSKEKNDESSIEKENVHEVQVERARSILLRRYLTAPRSRRGTRVGKSPAEIVDAEVLKEKIKLLESENNQLKAKATIFHEESLKALKDLENVEKYGSPFPRKSPKKKEDKTQEFKLKLSEIESKIEDLAAQNEKHMSLNAVRLSIIIYKSRLRSAFGKWKIKPIRLPSVLSSPFKVETDDLTKNTITATTIVTKEMVQEIKCLVTKIVRKKRKVK</sequence>
<name>A0AAU9J0M9_9CILI</name>
<proteinExistence type="predicted"/>
<feature type="coiled-coil region" evidence="1">
    <location>
        <begin position="408"/>
        <end position="435"/>
    </location>
</feature>
<keyword evidence="3" id="KW-1185">Reference proteome</keyword>
<dbReference type="AlphaFoldDB" id="A0AAU9J0M9"/>
<comment type="caution">
    <text evidence="2">The sequence shown here is derived from an EMBL/GenBank/DDBJ whole genome shotgun (WGS) entry which is preliminary data.</text>
</comment>
<protein>
    <submittedName>
        <fullName evidence="2">Uncharacterized protein</fullName>
    </submittedName>
</protein>
<accession>A0AAU9J0M9</accession>
<evidence type="ECO:0000256" key="1">
    <source>
        <dbReference type="SAM" id="Coils"/>
    </source>
</evidence>
<dbReference type="EMBL" id="CAJZBQ010000024">
    <property type="protein sequence ID" value="CAG9319821.1"/>
    <property type="molecule type" value="Genomic_DNA"/>
</dbReference>